<reference evidence="3 4" key="1">
    <citation type="journal article" date="2007" name="Int. J. Syst. Evol. Microbiol.">
        <title>Description of Pelomonas aquatica sp. nov. and Pelomonas puraquae sp. nov., isolated from industrial and haemodialysis water.</title>
        <authorList>
            <person name="Gomila M."/>
            <person name="Bowien B."/>
            <person name="Falsen E."/>
            <person name="Moore E.R."/>
            <person name="Lalucat J."/>
        </authorList>
    </citation>
    <scope>NUCLEOTIDE SEQUENCE [LARGE SCALE GENOMIC DNA]</scope>
    <source>
        <strain evidence="3 4">CCUG 52769</strain>
    </source>
</reference>
<feature type="chain" id="PRO_5012287304" evidence="2">
    <location>
        <begin position="31"/>
        <end position="72"/>
    </location>
</feature>
<protein>
    <submittedName>
        <fullName evidence="3">Uncharacterized protein</fullName>
    </submittedName>
</protein>
<comment type="caution">
    <text evidence="3">The sequence shown here is derived from an EMBL/GenBank/DDBJ whole genome shotgun (WGS) entry which is preliminary data.</text>
</comment>
<evidence type="ECO:0000256" key="2">
    <source>
        <dbReference type="SAM" id="SignalP"/>
    </source>
</evidence>
<feature type="region of interest" description="Disordered" evidence="1">
    <location>
        <begin position="30"/>
        <end position="72"/>
    </location>
</feature>
<dbReference type="EMBL" id="NISI01000010">
    <property type="protein sequence ID" value="OWR02204.1"/>
    <property type="molecule type" value="Genomic_DNA"/>
</dbReference>
<name>A0A254N3B7_9BURK</name>
<dbReference type="RefSeq" id="WP_088485181.1">
    <property type="nucleotide sequence ID" value="NZ_JBCNLH010000003.1"/>
</dbReference>
<evidence type="ECO:0000256" key="1">
    <source>
        <dbReference type="SAM" id="MobiDB-lite"/>
    </source>
</evidence>
<sequence length="72" mass="7420">MSLHKLTVTLLLTATLVLALGYVSTFPSQAEQGALPPAGGVLESGDVRDAPGQPTEATEPQNARQASMSAWA</sequence>
<keyword evidence="2" id="KW-0732">Signal</keyword>
<accession>A0A254N3B7</accession>
<evidence type="ECO:0000313" key="4">
    <source>
        <dbReference type="Proteomes" id="UP000197446"/>
    </source>
</evidence>
<gene>
    <name evidence="3" type="ORF">CDO81_20925</name>
</gene>
<evidence type="ECO:0000313" key="3">
    <source>
        <dbReference type="EMBL" id="OWR02204.1"/>
    </source>
</evidence>
<dbReference type="Proteomes" id="UP000197446">
    <property type="component" value="Unassembled WGS sequence"/>
</dbReference>
<proteinExistence type="predicted"/>
<keyword evidence="4" id="KW-1185">Reference proteome</keyword>
<dbReference type="AlphaFoldDB" id="A0A254N3B7"/>
<feature type="signal peptide" evidence="2">
    <location>
        <begin position="1"/>
        <end position="30"/>
    </location>
</feature>
<organism evidence="3 4">
    <name type="scientific">Roseateles puraquae</name>
    <dbReference type="NCBI Taxonomy" id="431059"/>
    <lineage>
        <taxon>Bacteria</taxon>
        <taxon>Pseudomonadati</taxon>
        <taxon>Pseudomonadota</taxon>
        <taxon>Betaproteobacteria</taxon>
        <taxon>Burkholderiales</taxon>
        <taxon>Sphaerotilaceae</taxon>
        <taxon>Roseateles</taxon>
    </lineage>
</organism>
<feature type="compositionally biased region" description="Polar residues" evidence="1">
    <location>
        <begin position="55"/>
        <end position="72"/>
    </location>
</feature>